<sequence length="112" mass="13237">MCFKGLFHFYFGFFVLFFRGAEGRNHFMARLCILLRTQRSRRPRRRMAAVMIIMPSPLAIKMVINPTDKSFKFSCPFAMHNHAMRNDLQPTGRPLYRGMFKYTHHSQGFGEL</sequence>
<dbReference type="AlphaFoldDB" id="A0A2M4C7U0"/>
<organism evidence="2">
    <name type="scientific">Anopheles marajoara</name>
    <dbReference type="NCBI Taxonomy" id="58244"/>
    <lineage>
        <taxon>Eukaryota</taxon>
        <taxon>Metazoa</taxon>
        <taxon>Ecdysozoa</taxon>
        <taxon>Arthropoda</taxon>
        <taxon>Hexapoda</taxon>
        <taxon>Insecta</taxon>
        <taxon>Pterygota</taxon>
        <taxon>Neoptera</taxon>
        <taxon>Endopterygota</taxon>
        <taxon>Diptera</taxon>
        <taxon>Nematocera</taxon>
        <taxon>Culicoidea</taxon>
        <taxon>Culicidae</taxon>
        <taxon>Anophelinae</taxon>
        <taxon>Anopheles</taxon>
    </lineage>
</organism>
<accession>A0A2M4C7U0</accession>
<evidence type="ECO:0000313" key="2">
    <source>
        <dbReference type="EMBL" id="MBW61370.1"/>
    </source>
</evidence>
<evidence type="ECO:0000256" key="1">
    <source>
        <dbReference type="SAM" id="SignalP"/>
    </source>
</evidence>
<proteinExistence type="predicted"/>
<name>A0A2M4C7U0_9DIPT</name>
<protein>
    <submittedName>
        <fullName evidence="2">Putative secreted protein</fullName>
    </submittedName>
</protein>
<keyword evidence="1" id="KW-0732">Signal</keyword>
<reference evidence="2" key="1">
    <citation type="submission" date="2018-01" db="EMBL/GenBank/DDBJ databases">
        <title>An insight into the sialome of Amazonian anophelines.</title>
        <authorList>
            <person name="Ribeiro J.M."/>
            <person name="Scarpassa V."/>
            <person name="Calvo E."/>
        </authorList>
    </citation>
    <scope>NUCLEOTIDE SEQUENCE</scope>
    <source>
        <tissue evidence="2">Salivary glands</tissue>
    </source>
</reference>
<dbReference type="EMBL" id="GGFJ01012229">
    <property type="protein sequence ID" value="MBW61370.1"/>
    <property type="molecule type" value="Transcribed_RNA"/>
</dbReference>
<feature type="chain" id="PRO_5014649757" evidence="1">
    <location>
        <begin position="24"/>
        <end position="112"/>
    </location>
</feature>
<feature type="signal peptide" evidence="1">
    <location>
        <begin position="1"/>
        <end position="23"/>
    </location>
</feature>